<keyword evidence="3" id="KW-1185">Reference proteome</keyword>
<dbReference type="PANTHER" id="PTHR35788">
    <property type="entry name" value="EXPORTED PROTEIN-RELATED"/>
    <property type="match status" value="1"/>
</dbReference>
<dbReference type="InterPro" id="IPR052913">
    <property type="entry name" value="Glycopeptide_resist_protein"/>
</dbReference>
<proteinExistence type="predicted"/>
<evidence type="ECO:0000313" key="2">
    <source>
        <dbReference type="EMBL" id="EWT07698.1"/>
    </source>
</evidence>
<dbReference type="Pfam" id="PF12229">
    <property type="entry name" value="PG_binding_4"/>
    <property type="match status" value="1"/>
</dbReference>
<dbReference type="PATRIC" id="fig|584657.3.peg.339"/>
<comment type="caution">
    <text evidence="2">The sequence shown here is derived from an EMBL/GenBank/DDBJ whole genome shotgun (WGS) entry which is preliminary data.</text>
</comment>
<dbReference type="Proteomes" id="UP000019494">
    <property type="component" value="Unassembled WGS sequence"/>
</dbReference>
<evidence type="ECO:0000259" key="1">
    <source>
        <dbReference type="Pfam" id="PF12229"/>
    </source>
</evidence>
<protein>
    <submittedName>
        <fullName evidence="2">von Willebrand factor A</fullName>
    </submittedName>
</protein>
<dbReference type="OrthoDB" id="9813301at2"/>
<dbReference type="AlphaFoldDB" id="W9GS98"/>
<dbReference type="EMBL" id="AWQS01000006">
    <property type="protein sequence ID" value="EWT07698.1"/>
    <property type="molecule type" value="Genomic_DNA"/>
</dbReference>
<sequence length="567" mass="60254">MAHSDRRSTILRLAVSLLVLGGAYVALCVWTSGHVPASATVGGIRIGGMAPDDAVATVDKQSRAVLATPIVLTVPGADKPLEVDPQEAGFSVDTQRSLDGLTGFTLDPRTVWHKLTGSVELPLLTGADDDRLTAYLQRVAPSVQSPAVEGGIAFEDGEVAVTLPRPGRTLDLAGTKLALRRAFPDTTTATAAVKDLEPAIGADQIRAVADGFARTAVSAPIVLVADGKSTPLQPEQFAPAISFVADGAGSLRPKIDEAKLAAVIADTVKVKTTKAKDATWAFEPGNGRPKIVPSVDGTAVDQEAVTKDVIAAMTSEARTVTIKATVTKPSFTTADADAAGVKELVVDFTSPFPPEDTTRTHNLVVATRTINGTYVPPGGTFSLNGILGERTTDKGYADGTVIINGRLTRGTGGGISQVSTTIYNMAYFAGADIVEATPHAFFIPRYPEGREATVFWPTVDNKWKNDTPHGMLLQTWVEGGKVHGRVWSTKTWDVKSVKGPRRNVVQPKTIRDDSLTCYPQQPNPGFDVTVTRQWFKPGSSTLVKSEDVHTHYIPEHKIICTNPKAKP</sequence>
<dbReference type="PANTHER" id="PTHR35788:SF1">
    <property type="entry name" value="EXPORTED PROTEIN"/>
    <property type="match status" value="1"/>
</dbReference>
<feature type="domain" description="YoaR-like putative peptidoglycan binding" evidence="1">
    <location>
        <begin position="250"/>
        <end position="316"/>
    </location>
</feature>
<dbReference type="RefSeq" id="WP_034712660.1">
    <property type="nucleotide sequence ID" value="NZ_AWQS01000006.1"/>
</dbReference>
<reference evidence="3" key="1">
    <citation type="submission" date="2013-08" db="EMBL/GenBank/DDBJ databases">
        <title>Intrasporangium oryzae NRRL B-24470.</title>
        <authorList>
            <person name="Liu H."/>
            <person name="Wang G."/>
        </authorList>
    </citation>
    <scope>NUCLEOTIDE SEQUENCE [LARGE SCALE GENOMIC DNA]</scope>
    <source>
        <strain evidence="3">Q5-1</strain>
    </source>
</reference>
<name>W9GS98_9MICO</name>
<dbReference type="InterPro" id="IPR007391">
    <property type="entry name" value="Vancomycin_resist_VanW"/>
</dbReference>
<accession>W9GS98</accession>
<dbReference type="InterPro" id="IPR022029">
    <property type="entry name" value="YoaR-like_PG-bd"/>
</dbReference>
<organism evidence="2 3">
    <name type="scientific">Intrasporangium chromatireducens Q5-1</name>
    <dbReference type="NCBI Taxonomy" id="584657"/>
    <lineage>
        <taxon>Bacteria</taxon>
        <taxon>Bacillati</taxon>
        <taxon>Actinomycetota</taxon>
        <taxon>Actinomycetes</taxon>
        <taxon>Micrococcales</taxon>
        <taxon>Intrasporangiaceae</taxon>
        <taxon>Intrasporangium</taxon>
    </lineage>
</organism>
<dbReference type="Pfam" id="PF04294">
    <property type="entry name" value="VanW"/>
    <property type="match status" value="1"/>
</dbReference>
<gene>
    <name evidence="2" type="ORF">N864_01150</name>
</gene>
<evidence type="ECO:0000313" key="3">
    <source>
        <dbReference type="Proteomes" id="UP000019494"/>
    </source>
</evidence>